<evidence type="ECO:0000313" key="6">
    <source>
        <dbReference type="EMBL" id="CAH9134877.1"/>
    </source>
</evidence>
<feature type="chain" id="PRO_5044021223" description="Peptidase M20 dimerisation domain-containing protein" evidence="5">
    <location>
        <begin position="23"/>
        <end position="415"/>
    </location>
</feature>
<keyword evidence="3" id="KW-0464">Manganese</keyword>
<evidence type="ECO:0000256" key="5">
    <source>
        <dbReference type="SAM" id="SignalP"/>
    </source>
</evidence>
<keyword evidence="2" id="KW-0378">Hydrolase</keyword>
<dbReference type="FunFam" id="3.30.70.360:FF:000001">
    <property type="entry name" value="N-acetyldiaminopimelate deacetylase"/>
    <property type="match status" value="1"/>
</dbReference>
<dbReference type="Pfam" id="PF01546">
    <property type="entry name" value="Peptidase_M20"/>
    <property type="match status" value="1"/>
</dbReference>
<organism evidence="6 7">
    <name type="scientific">Cuscuta epithymum</name>
    <dbReference type="NCBI Taxonomy" id="186058"/>
    <lineage>
        <taxon>Eukaryota</taxon>
        <taxon>Viridiplantae</taxon>
        <taxon>Streptophyta</taxon>
        <taxon>Embryophyta</taxon>
        <taxon>Tracheophyta</taxon>
        <taxon>Spermatophyta</taxon>
        <taxon>Magnoliopsida</taxon>
        <taxon>eudicotyledons</taxon>
        <taxon>Gunneridae</taxon>
        <taxon>Pentapetalae</taxon>
        <taxon>asterids</taxon>
        <taxon>lamiids</taxon>
        <taxon>Solanales</taxon>
        <taxon>Convolvulaceae</taxon>
        <taxon>Cuscuteae</taxon>
        <taxon>Cuscuta</taxon>
        <taxon>Cuscuta subgen. Cuscuta</taxon>
    </lineage>
</organism>
<dbReference type="InterPro" id="IPR017439">
    <property type="entry name" value="Amidohydrolase"/>
</dbReference>
<protein>
    <recommendedName>
        <fullName evidence="8">Peptidase M20 dimerisation domain-containing protein</fullName>
    </recommendedName>
</protein>
<gene>
    <name evidence="6" type="ORF">CEPIT_LOCUS34081</name>
</gene>
<dbReference type="EMBL" id="CAMAPF010000984">
    <property type="protein sequence ID" value="CAH9134877.1"/>
    <property type="molecule type" value="Genomic_DNA"/>
</dbReference>
<dbReference type="SUPFAM" id="SSF53187">
    <property type="entry name" value="Zn-dependent exopeptidases"/>
    <property type="match status" value="1"/>
</dbReference>
<keyword evidence="7" id="KW-1185">Reference proteome</keyword>
<dbReference type="PANTHER" id="PTHR11014:SF62">
    <property type="entry name" value="IAA-AMINO ACID HYDROLASE ILR1-LIKE 6"/>
    <property type="match status" value="1"/>
</dbReference>
<proteinExistence type="inferred from homology"/>
<dbReference type="InterPro" id="IPR002933">
    <property type="entry name" value="Peptidase_M20"/>
</dbReference>
<comment type="similarity">
    <text evidence="1">Belongs to the peptidase M20 family.</text>
</comment>
<feature type="signal peptide" evidence="5">
    <location>
        <begin position="1"/>
        <end position="22"/>
    </location>
</feature>
<reference evidence="6" key="1">
    <citation type="submission" date="2022-07" db="EMBL/GenBank/DDBJ databases">
        <authorList>
            <person name="Macas J."/>
            <person name="Novak P."/>
            <person name="Neumann P."/>
        </authorList>
    </citation>
    <scope>NUCLEOTIDE SEQUENCE</scope>
</reference>
<evidence type="ECO:0000256" key="3">
    <source>
        <dbReference type="ARBA" id="ARBA00023211"/>
    </source>
</evidence>
<dbReference type="NCBIfam" id="TIGR01891">
    <property type="entry name" value="amidohydrolases"/>
    <property type="match status" value="1"/>
</dbReference>
<evidence type="ECO:0000256" key="1">
    <source>
        <dbReference type="ARBA" id="ARBA00006153"/>
    </source>
</evidence>
<evidence type="ECO:0000313" key="7">
    <source>
        <dbReference type="Proteomes" id="UP001152523"/>
    </source>
</evidence>
<evidence type="ECO:0000256" key="4">
    <source>
        <dbReference type="SAM" id="MobiDB-lite"/>
    </source>
</evidence>
<evidence type="ECO:0008006" key="8">
    <source>
        <dbReference type="Google" id="ProtNLM"/>
    </source>
</evidence>
<dbReference type="Gene3D" id="3.40.630.10">
    <property type="entry name" value="Zn peptidases"/>
    <property type="match status" value="3"/>
</dbReference>
<dbReference type="PANTHER" id="PTHR11014">
    <property type="entry name" value="PEPTIDASE M20 FAMILY MEMBER"/>
    <property type="match status" value="1"/>
</dbReference>
<dbReference type="GO" id="GO:0009694">
    <property type="term" value="P:jasmonic acid metabolic process"/>
    <property type="evidence" value="ECO:0007669"/>
    <property type="project" value="TreeGrafter"/>
</dbReference>
<evidence type="ECO:0000256" key="2">
    <source>
        <dbReference type="ARBA" id="ARBA00022801"/>
    </source>
</evidence>
<accession>A0AAV0FHU3</accession>
<dbReference type="InterPro" id="IPR036264">
    <property type="entry name" value="Bact_exopeptidase_dim_dom"/>
</dbReference>
<dbReference type="SUPFAM" id="SSF55031">
    <property type="entry name" value="Bacterial exopeptidase dimerisation domain"/>
    <property type="match status" value="1"/>
</dbReference>
<dbReference type="Proteomes" id="UP001152523">
    <property type="component" value="Unassembled WGS sequence"/>
</dbReference>
<sequence>MKLFFCLLILFGFLDFPATTSSEDRHDFPYLASSPTSGGGFNEPPEKILRNQSSPLPWSDVPTSSCQEAWSRTCSDELLRVAGEKENVEWIKSVRRAIHRNPELAFEEYETSRLVREELEKMGIPYEFPLAVTGIRATVGTGGPPFVALRADMDALPIQGTVILIFQPAEEAGNGAKRMIEDGALDKAKAIFALHVSHQHPTGVIGSRPGPLLAGCGFFRAVIGGQGNPVVAASAAIISLQAIVSREADPLDAQVISVTSVDCLGAKSESVILRGTFRAFSNSSLRRLLKRIREVIAEQVSVFKCSATVDFFNDKDTLYPPTVNEERMYEHVKKVSEHLVGPSNFRVVAPLMGAEDFSFYSQLIPAAFFYIGIMNETLGSIHSGHSPLFMIDEDALPIGAATHAAIAERFLYDYE</sequence>
<dbReference type="AlphaFoldDB" id="A0AAV0FHU3"/>
<keyword evidence="5" id="KW-0732">Signal</keyword>
<name>A0AAV0FHU3_9ASTE</name>
<comment type="caution">
    <text evidence="6">The sequence shown here is derived from an EMBL/GenBank/DDBJ whole genome shotgun (WGS) entry which is preliminary data.</text>
</comment>
<dbReference type="GO" id="GO:0016787">
    <property type="term" value="F:hydrolase activity"/>
    <property type="evidence" value="ECO:0007669"/>
    <property type="project" value="UniProtKB-KW"/>
</dbReference>
<feature type="region of interest" description="Disordered" evidence="4">
    <location>
        <begin position="33"/>
        <end position="56"/>
    </location>
</feature>